<dbReference type="EMBL" id="KV921304">
    <property type="protein sequence ID" value="ORE19822.1"/>
    <property type="molecule type" value="Genomic_DNA"/>
</dbReference>
<feature type="compositionally biased region" description="Basic and acidic residues" evidence="1">
    <location>
        <begin position="83"/>
        <end position="94"/>
    </location>
</feature>
<proteinExistence type="predicted"/>
<feature type="compositionally biased region" description="Polar residues" evidence="1">
    <location>
        <begin position="122"/>
        <end position="136"/>
    </location>
</feature>
<reference evidence="2 3" key="1">
    <citation type="journal article" date="2016" name="Proc. Natl. Acad. Sci. U.S.A.">
        <title>Lipid metabolic changes in an early divergent fungus govern the establishment of a mutualistic symbiosis with endobacteria.</title>
        <authorList>
            <person name="Lastovetsky O.A."/>
            <person name="Gaspar M.L."/>
            <person name="Mondo S.J."/>
            <person name="LaButti K.M."/>
            <person name="Sandor L."/>
            <person name="Grigoriev I.V."/>
            <person name="Henry S.A."/>
            <person name="Pawlowska T.E."/>
        </authorList>
    </citation>
    <scope>NUCLEOTIDE SEQUENCE [LARGE SCALE GENOMIC DNA]</scope>
    <source>
        <strain evidence="2 3">ATCC 11559</strain>
    </source>
</reference>
<name>A0A1X0S690_RHIZD</name>
<dbReference type="VEuPathDB" id="FungiDB:BCV72DRAFT_335194"/>
<dbReference type="GO" id="GO:0003713">
    <property type="term" value="F:transcription coactivator activity"/>
    <property type="evidence" value="ECO:0007669"/>
    <property type="project" value="TreeGrafter"/>
</dbReference>
<dbReference type="InterPro" id="IPR051647">
    <property type="entry name" value="Mediator_comp_sub12"/>
</dbReference>
<gene>
    <name evidence="2" type="ORF">BCV71DRAFT_95983</name>
</gene>
<evidence type="ECO:0000313" key="3">
    <source>
        <dbReference type="Proteomes" id="UP000242381"/>
    </source>
</evidence>
<dbReference type="GO" id="GO:0045944">
    <property type="term" value="P:positive regulation of transcription by RNA polymerase II"/>
    <property type="evidence" value="ECO:0007669"/>
    <property type="project" value="TreeGrafter"/>
</dbReference>
<dbReference type="OMA" id="SGYTDKR"/>
<dbReference type="AlphaFoldDB" id="A0A1X0S690"/>
<feature type="region of interest" description="Disordered" evidence="1">
    <location>
        <begin position="297"/>
        <end position="321"/>
    </location>
</feature>
<accession>A0A1X0S690</accession>
<protein>
    <submittedName>
        <fullName evidence="2">Uncharacterized protein</fullName>
    </submittedName>
</protein>
<organism evidence="2 3">
    <name type="scientific">Rhizopus microsporus</name>
    <dbReference type="NCBI Taxonomy" id="58291"/>
    <lineage>
        <taxon>Eukaryota</taxon>
        <taxon>Fungi</taxon>
        <taxon>Fungi incertae sedis</taxon>
        <taxon>Mucoromycota</taxon>
        <taxon>Mucoromycotina</taxon>
        <taxon>Mucoromycetes</taxon>
        <taxon>Mucorales</taxon>
        <taxon>Mucorineae</taxon>
        <taxon>Rhizopodaceae</taxon>
        <taxon>Rhizopus</taxon>
    </lineage>
</organism>
<dbReference type="PANTHER" id="PTHR46007">
    <property type="entry name" value="MEDIATOR OF RNA POLYMERASE II TRANSCRIPTION SUBUNIT 12"/>
    <property type="match status" value="1"/>
</dbReference>
<dbReference type="PANTHER" id="PTHR46007:SF8">
    <property type="entry name" value="C2H2-TYPE DOMAIN-CONTAINING PROTEIN"/>
    <property type="match status" value="1"/>
</dbReference>
<sequence>MSFMMDRATEAAASDLAEVRKLIESMNALVSSQQQQQQQQQQLLQKQKELQQQQQRQQQLQQSPPPPPQQSQSPQKQQEEEERNLTKEESKEAPLAHNQQLHQQSLHHHHQQQQQPQETQLNPSLMPQGTTQNWSANTNTQYAAPTFSHVNTTTTTTHDAKAQNTSVPPMAQALPTAGVIVEVSHITYSRTYYFQLSPEATIEPLIAWLRLTFQDPTISGMVLQYKGFDGLWKCLLNRDDSLKRVLKQNLKNNTILQMRVPCEQDLLSSGYTDKRLLALTTKPIAPSIEQANATGQMMEDNNTNNNSHNSNSDNNNNNDSL</sequence>
<dbReference type="GO" id="GO:0016592">
    <property type="term" value="C:mediator complex"/>
    <property type="evidence" value="ECO:0007669"/>
    <property type="project" value="TreeGrafter"/>
</dbReference>
<feature type="compositionally biased region" description="Low complexity" evidence="1">
    <location>
        <begin position="300"/>
        <end position="321"/>
    </location>
</feature>
<evidence type="ECO:0000256" key="1">
    <source>
        <dbReference type="SAM" id="MobiDB-lite"/>
    </source>
</evidence>
<feature type="compositionally biased region" description="Low complexity" evidence="1">
    <location>
        <begin position="31"/>
        <end position="62"/>
    </location>
</feature>
<feature type="region of interest" description="Disordered" evidence="1">
    <location>
        <begin position="29"/>
        <end position="136"/>
    </location>
</feature>
<feature type="compositionally biased region" description="Low complexity" evidence="1">
    <location>
        <begin position="95"/>
        <end position="104"/>
    </location>
</feature>
<dbReference type="Proteomes" id="UP000242381">
    <property type="component" value="Unassembled WGS sequence"/>
</dbReference>
<evidence type="ECO:0000313" key="2">
    <source>
        <dbReference type="EMBL" id="ORE19822.1"/>
    </source>
</evidence>
<feature type="compositionally biased region" description="Low complexity" evidence="1">
    <location>
        <begin position="112"/>
        <end position="121"/>
    </location>
</feature>